<comment type="caution">
    <text evidence="6">The sequence shown here is derived from an EMBL/GenBank/DDBJ whole genome shotgun (WGS) entry which is preliminary data.</text>
</comment>
<dbReference type="PRINTS" id="PR00032">
    <property type="entry name" value="HTHARAC"/>
</dbReference>
<dbReference type="PANTHER" id="PTHR46796:SF6">
    <property type="entry name" value="ARAC SUBFAMILY"/>
    <property type="match status" value="1"/>
</dbReference>
<evidence type="ECO:0000256" key="4">
    <source>
        <dbReference type="SAM" id="MobiDB-lite"/>
    </source>
</evidence>
<dbReference type="InterPro" id="IPR009057">
    <property type="entry name" value="Homeodomain-like_sf"/>
</dbReference>
<dbReference type="InterPro" id="IPR020449">
    <property type="entry name" value="Tscrpt_reg_AraC-type_HTH"/>
</dbReference>
<dbReference type="Pfam" id="PF12833">
    <property type="entry name" value="HTH_18"/>
    <property type="match status" value="1"/>
</dbReference>
<dbReference type="SMART" id="SM00342">
    <property type="entry name" value="HTH_ARAC"/>
    <property type="match status" value="1"/>
</dbReference>
<keyword evidence="3" id="KW-0804">Transcription</keyword>
<keyword evidence="2" id="KW-0238">DNA-binding</keyword>
<dbReference type="PROSITE" id="PS01124">
    <property type="entry name" value="HTH_ARAC_FAMILY_2"/>
    <property type="match status" value="1"/>
</dbReference>
<accession>A0ABW6Z7A6</accession>
<dbReference type="InterPro" id="IPR050204">
    <property type="entry name" value="AraC_XylS_family_regulators"/>
</dbReference>
<dbReference type="PANTHER" id="PTHR46796">
    <property type="entry name" value="HTH-TYPE TRANSCRIPTIONAL ACTIVATOR RHAS-RELATED"/>
    <property type="match status" value="1"/>
</dbReference>
<keyword evidence="7" id="KW-1185">Reference proteome</keyword>
<feature type="region of interest" description="Disordered" evidence="4">
    <location>
        <begin position="277"/>
        <end position="357"/>
    </location>
</feature>
<reference evidence="6 7" key="1">
    <citation type="submission" date="2024-10" db="EMBL/GenBank/DDBJ databases">
        <title>The Natural Products Discovery Center: Release of the First 8490 Sequenced Strains for Exploring Actinobacteria Biosynthetic Diversity.</title>
        <authorList>
            <person name="Kalkreuter E."/>
            <person name="Kautsar S.A."/>
            <person name="Yang D."/>
            <person name="Bader C.D."/>
            <person name="Teijaro C.N."/>
            <person name="Fluegel L."/>
            <person name="Davis C.M."/>
            <person name="Simpson J.R."/>
            <person name="Lauterbach L."/>
            <person name="Steele A.D."/>
            <person name="Gui C."/>
            <person name="Meng S."/>
            <person name="Li G."/>
            <person name="Viehrig K."/>
            <person name="Ye F."/>
            <person name="Su P."/>
            <person name="Kiefer A.F."/>
            <person name="Nichols A."/>
            <person name="Cepeda A.J."/>
            <person name="Yan W."/>
            <person name="Fan B."/>
            <person name="Jiang Y."/>
            <person name="Adhikari A."/>
            <person name="Zheng C.-J."/>
            <person name="Schuster L."/>
            <person name="Cowan T.M."/>
            <person name="Smanski M.J."/>
            <person name="Chevrette M.G."/>
            <person name="De Carvalho L.P.S."/>
            <person name="Shen B."/>
        </authorList>
    </citation>
    <scope>NUCLEOTIDE SEQUENCE [LARGE SCALE GENOMIC DNA]</scope>
    <source>
        <strain evidence="6 7">NPDC013366</strain>
    </source>
</reference>
<organism evidence="6 7">
    <name type="scientific">Streptomyces eurythermus</name>
    <dbReference type="NCBI Taxonomy" id="42237"/>
    <lineage>
        <taxon>Bacteria</taxon>
        <taxon>Bacillati</taxon>
        <taxon>Actinomycetota</taxon>
        <taxon>Actinomycetes</taxon>
        <taxon>Kitasatosporales</taxon>
        <taxon>Streptomycetaceae</taxon>
        <taxon>Streptomyces</taxon>
    </lineage>
</organism>
<evidence type="ECO:0000256" key="1">
    <source>
        <dbReference type="ARBA" id="ARBA00023015"/>
    </source>
</evidence>
<dbReference type="Proteomes" id="UP001603418">
    <property type="component" value="Unassembled WGS sequence"/>
</dbReference>
<evidence type="ECO:0000256" key="2">
    <source>
        <dbReference type="ARBA" id="ARBA00023125"/>
    </source>
</evidence>
<protein>
    <submittedName>
        <fullName evidence="6">Helix-turn-helix domain-containing protein</fullName>
    </submittedName>
</protein>
<dbReference type="EMBL" id="JBICBM010000020">
    <property type="protein sequence ID" value="MFF9886403.1"/>
    <property type="molecule type" value="Genomic_DNA"/>
</dbReference>
<dbReference type="RefSeq" id="WP_244405796.1">
    <property type="nucleotide sequence ID" value="NZ_JBFACJ010000049.1"/>
</dbReference>
<evidence type="ECO:0000313" key="7">
    <source>
        <dbReference type="Proteomes" id="UP001603418"/>
    </source>
</evidence>
<gene>
    <name evidence="6" type="ORF">ACF1HC_33125</name>
</gene>
<evidence type="ECO:0000256" key="3">
    <source>
        <dbReference type="ARBA" id="ARBA00023163"/>
    </source>
</evidence>
<keyword evidence="1" id="KW-0805">Transcription regulation</keyword>
<evidence type="ECO:0000259" key="5">
    <source>
        <dbReference type="PROSITE" id="PS01124"/>
    </source>
</evidence>
<name>A0ABW6Z7A6_9ACTN</name>
<dbReference type="SUPFAM" id="SSF46689">
    <property type="entry name" value="Homeodomain-like"/>
    <property type="match status" value="1"/>
</dbReference>
<proteinExistence type="predicted"/>
<evidence type="ECO:0000313" key="6">
    <source>
        <dbReference type="EMBL" id="MFF9886403.1"/>
    </source>
</evidence>
<dbReference type="Gene3D" id="1.10.10.60">
    <property type="entry name" value="Homeodomain-like"/>
    <property type="match status" value="1"/>
</dbReference>
<sequence length="357" mass="38051">MGPERPSYVRIGVVAGEELAHARTLPSRAADEPDSREIMVCAPLRGGLLLAPERGGLVTPGSLVLADSAAPVMVSGTAGCALAVLSVPRRLVPFPDDALARTTGWAYDASTGVASLLHPLLLSLATAEGSWGTEEGTGGMATRLWNQAADLLTSLVAEEAERDARPGESGLTDGDRRAADEIRRWVNSRLPDPRLRPDAIAEAHHMSVRRLHKLFAGENGTIGRWIQRRRLEECRRELGRGGSGVKVQAVAQRWGFATAAHFSRCFRARYGMSPTEWRDQRAENGSVEPTTGTGALKGSVRTEALPSRRDHQGAPAGREPGSVLLGRVVGQCPGDPGPGGDSELGKDLVQMRSDGTR</sequence>
<feature type="domain" description="HTH araC/xylS-type" evidence="5">
    <location>
        <begin position="180"/>
        <end position="280"/>
    </location>
</feature>
<dbReference type="InterPro" id="IPR018060">
    <property type="entry name" value="HTH_AraC"/>
</dbReference>